<reference evidence="4" key="1">
    <citation type="journal article" date="2019" name="Int. J. Syst. Evol. Microbiol.">
        <title>The Global Catalogue of Microorganisms (GCM) 10K type strain sequencing project: providing services to taxonomists for standard genome sequencing and annotation.</title>
        <authorList>
            <consortium name="The Broad Institute Genomics Platform"/>
            <consortium name="The Broad Institute Genome Sequencing Center for Infectious Disease"/>
            <person name="Wu L."/>
            <person name="Ma J."/>
        </authorList>
    </citation>
    <scope>NUCLEOTIDE SEQUENCE [LARGE SCALE GENOMIC DNA]</scope>
    <source>
        <strain evidence="4">JCM 18410</strain>
    </source>
</reference>
<sequence>MYGTRKAPGDAAVHNRRVVHRFRRRTARRGTVVRMSEVRGKRCAKGRPGPHSGLPARLNLLNPVVLVVLLVLVFDVPAPGVRADGDGAGPAGGLGAWGSAGARGSAGAWGSVGARGSVGPRGAGASGGRGAAVADGAVVSAGGTVAAADGAVAAVGGTAATAGGVAAEGAVPAVGRYWPVGARPPVLRGWEPPATPYGPGHRGVDLGAPPGTPVRAVAAGRVSFAGPVAGRGVVAVELSGTGDPPLRTTYEPVRASVREGESVAAGQVVGTVEGPGPASTAHCGPGCLHWGLLRADAYLDPLLLLPPWLLNTGPSRLLPVLAAPPPPT</sequence>
<gene>
    <name evidence="3" type="ORF">GCM10023336_33740</name>
</gene>
<keyword evidence="4" id="KW-1185">Reference proteome</keyword>
<dbReference type="InterPro" id="IPR050570">
    <property type="entry name" value="Cell_wall_metabolism_enzyme"/>
</dbReference>
<protein>
    <recommendedName>
        <fullName evidence="2">M23ase beta-sheet core domain-containing protein</fullName>
    </recommendedName>
</protein>
<organism evidence="3 4">
    <name type="scientific">Streptomyces similanensis</name>
    <dbReference type="NCBI Taxonomy" id="1274988"/>
    <lineage>
        <taxon>Bacteria</taxon>
        <taxon>Bacillati</taxon>
        <taxon>Actinomycetota</taxon>
        <taxon>Actinomycetes</taxon>
        <taxon>Kitasatosporales</taxon>
        <taxon>Streptomycetaceae</taxon>
        <taxon>Streptomyces</taxon>
    </lineage>
</organism>
<comment type="caution">
    <text evidence="3">The sequence shown here is derived from an EMBL/GenBank/DDBJ whole genome shotgun (WGS) entry which is preliminary data.</text>
</comment>
<evidence type="ECO:0000256" key="1">
    <source>
        <dbReference type="ARBA" id="ARBA00022729"/>
    </source>
</evidence>
<evidence type="ECO:0000313" key="3">
    <source>
        <dbReference type="EMBL" id="GAA5058650.1"/>
    </source>
</evidence>
<evidence type="ECO:0000313" key="4">
    <source>
        <dbReference type="Proteomes" id="UP001500124"/>
    </source>
</evidence>
<keyword evidence="1" id="KW-0732">Signal</keyword>
<dbReference type="Pfam" id="PF01551">
    <property type="entry name" value="Peptidase_M23"/>
    <property type="match status" value="1"/>
</dbReference>
<dbReference type="Proteomes" id="UP001500124">
    <property type="component" value="Unassembled WGS sequence"/>
</dbReference>
<dbReference type="Gene3D" id="2.70.70.10">
    <property type="entry name" value="Glucose Permease (Domain IIA)"/>
    <property type="match status" value="1"/>
</dbReference>
<accession>A0ABP9KGU3</accession>
<dbReference type="PANTHER" id="PTHR21666:SF289">
    <property type="entry name" value="L-ALA--D-GLU ENDOPEPTIDASE"/>
    <property type="match status" value="1"/>
</dbReference>
<dbReference type="PANTHER" id="PTHR21666">
    <property type="entry name" value="PEPTIDASE-RELATED"/>
    <property type="match status" value="1"/>
</dbReference>
<dbReference type="EMBL" id="BAABKC010000046">
    <property type="protein sequence ID" value="GAA5058650.1"/>
    <property type="molecule type" value="Genomic_DNA"/>
</dbReference>
<proteinExistence type="predicted"/>
<dbReference type="CDD" id="cd12797">
    <property type="entry name" value="M23_peptidase"/>
    <property type="match status" value="1"/>
</dbReference>
<feature type="domain" description="M23ase beta-sheet core" evidence="2">
    <location>
        <begin position="200"/>
        <end position="301"/>
    </location>
</feature>
<dbReference type="SUPFAM" id="SSF51261">
    <property type="entry name" value="Duplicated hybrid motif"/>
    <property type="match status" value="1"/>
</dbReference>
<evidence type="ECO:0000259" key="2">
    <source>
        <dbReference type="Pfam" id="PF01551"/>
    </source>
</evidence>
<name>A0ABP9KGU3_9ACTN</name>
<dbReference type="InterPro" id="IPR016047">
    <property type="entry name" value="M23ase_b-sheet_dom"/>
</dbReference>
<dbReference type="InterPro" id="IPR011055">
    <property type="entry name" value="Dup_hybrid_motif"/>
</dbReference>